<evidence type="ECO:0000256" key="4">
    <source>
        <dbReference type="ARBA" id="ARBA00022692"/>
    </source>
</evidence>
<name>A0A371AXV7_9FIRM</name>
<dbReference type="InterPro" id="IPR005524">
    <property type="entry name" value="DUF318"/>
</dbReference>
<protein>
    <submittedName>
        <fullName evidence="8">Permease</fullName>
    </submittedName>
</protein>
<feature type="transmembrane region" description="Helical" evidence="7">
    <location>
        <begin position="7"/>
        <end position="24"/>
    </location>
</feature>
<feature type="transmembrane region" description="Helical" evidence="7">
    <location>
        <begin position="44"/>
        <end position="61"/>
    </location>
</feature>
<feature type="transmembrane region" description="Helical" evidence="7">
    <location>
        <begin position="141"/>
        <end position="158"/>
    </location>
</feature>
<keyword evidence="9" id="KW-1185">Reference proteome</keyword>
<keyword evidence="6 7" id="KW-0472">Membrane</keyword>
<dbReference type="Pfam" id="PF03773">
    <property type="entry name" value="ArsP_1"/>
    <property type="match status" value="1"/>
</dbReference>
<keyword evidence="4 7" id="KW-0812">Transmembrane</keyword>
<dbReference type="GO" id="GO:0005886">
    <property type="term" value="C:plasma membrane"/>
    <property type="evidence" value="ECO:0007669"/>
    <property type="project" value="UniProtKB-SubCell"/>
</dbReference>
<dbReference type="AlphaFoldDB" id="A0A371AXV7"/>
<evidence type="ECO:0000313" key="8">
    <source>
        <dbReference type="EMBL" id="RDU24408.1"/>
    </source>
</evidence>
<gene>
    <name evidence="8" type="ORF">DWV06_05395</name>
</gene>
<dbReference type="RefSeq" id="WP_115481152.1">
    <property type="nucleotide sequence ID" value="NZ_QRCT01000013.1"/>
</dbReference>
<evidence type="ECO:0000313" key="9">
    <source>
        <dbReference type="Proteomes" id="UP000255036"/>
    </source>
</evidence>
<reference evidence="8 9" key="1">
    <citation type="submission" date="2018-07" db="EMBL/GenBank/DDBJ databases">
        <title>Anaerosacharophilus polymeroproducens gen. nov. sp. nov., an anaerobic bacterium isolated from salt field.</title>
        <authorList>
            <person name="Kim W."/>
            <person name="Yang S.-H."/>
            <person name="Oh J."/>
            <person name="Lee J.-H."/>
            <person name="Kwon K.K."/>
        </authorList>
    </citation>
    <scope>NUCLEOTIDE SEQUENCE [LARGE SCALE GENOMIC DNA]</scope>
    <source>
        <strain evidence="8 9">MCWD5</strain>
    </source>
</reference>
<organism evidence="8 9">
    <name type="scientific">Anaerosacchariphilus polymeriproducens</name>
    <dbReference type="NCBI Taxonomy" id="1812858"/>
    <lineage>
        <taxon>Bacteria</taxon>
        <taxon>Bacillati</taxon>
        <taxon>Bacillota</taxon>
        <taxon>Clostridia</taxon>
        <taxon>Lachnospirales</taxon>
        <taxon>Lachnospiraceae</taxon>
        <taxon>Anaerosacchariphilus</taxon>
    </lineage>
</organism>
<sequence>MKKIIKRYKFVFIIIIFNLIMLLLKPDIGMNSIETTAVNLKEMLCIMPPVFLLIGILDVWVERETMIKIMGNNSGIVGIVIAFLLGSIAAGPVYVAFPFAGVLLKKGTKFSNVIIFLGAWSATKIPISLFEASVLGWKFMLIRYALDIPVLLLIAFITDKVVSKKEKDMIYEKAKNLD</sequence>
<feature type="transmembrane region" description="Helical" evidence="7">
    <location>
        <begin position="73"/>
        <end position="97"/>
    </location>
</feature>
<evidence type="ECO:0000256" key="6">
    <source>
        <dbReference type="ARBA" id="ARBA00023136"/>
    </source>
</evidence>
<keyword evidence="5 7" id="KW-1133">Transmembrane helix</keyword>
<comment type="subcellular location">
    <subcellularLocation>
        <location evidence="1">Cell membrane</location>
        <topology evidence="1">Multi-pass membrane protein</topology>
    </subcellularLocation>
</comment>
<dbReference type="OrthoDB" id="9798408at2"/>
<comment type="caution">
    <text evidence="8">The sequence shown here is derived from an EMBL/GenBank/DDBJ whole genome shotgun (WGS) entry which is preliminary data.</text>
</comment>
<dbReference type="EMBL" id="QRCT01000013">
    <property type="protein sequence ID" value="RDU24408.1"/>
    <property type="molecule type" value="Genomic_DNA"/>
</dbReference>
<evidence type="ECO:0000256" key="1">
    <source>
        <dbReference type="ARBA" id="ARBA00004651"/>
    </source>
</evidence>
<comment type="similarity">
    <text evidence="2">Belongs to the UPF0718 family.</text>
</comment>
<accession>A0A371AXV7</accession>
<proteinExistence type="inferred from homology"/>
<evidence type="ECO:0000256" key="7">
    <source>
        <dbReference type="SAM" id="Phobius"/>
    </source>
</evidence>
<dbReference type="Proteomes" id="UP000255036">
    <property type="component" value="Unassembled WGS sequence"/>
</dbReference>
<evidence type="ECO:0000256" key="2">
    <source>
        <dbReference type="ARBA" id="ARBA00006386"/>
    </source>
</evidence>
<evidence type="ECO:0000256" key="5">
    <source>
        <dbReference type="ARBA" id="ARBA00022989"/>
    </source>
</evidence>
<evidence type="ECO:0000256" key="3">
    <source>
        <dbReference type="ARBA" id="ARBA00022475"/>
    </source>
</evidence>
<keyword evidence="3" id="KW-1003">Cell membrane</keyword>